<sequence length="677" mass="73742">MDKFIKQSGLFLTFSIAAFIGLFAAPVTSRSAHGRVTELNGIPYYVGDVAVSQMLDLPASILNEVDQGDVDVFPLTIISSKAPIFNGIELNKTISEFVRGDDVFSPAFLKGQSPRFQQRIGTDTPPVTYISYEGKKHNPSVEKHSIYLELEGKKDANIVVSPEYSHGGGAATARLTKNLPKGPYFVSTKTGKIFKAYRLYEDSNLAFLEPAISDEDGGFLRLMATSENVLGRSVAVPSRLYFTPTPEKPLAGLRLGVKDIYHVKGIATSGGNRAYYSLYGTQNATGSAVQRLIDQGAIFVGKMGTVQFANGDEPTADWVDFHCPFNARGDGYLDPSGSSTGPGAGMGAYEWLDIAVGSDTGGSMRGPAGANGLFGNRPTVGAVDLDHVIPLCSGLDTAGVFARSAELWSRVAHAWYKDFDAYHSYPKTLWYPEASFTPETINNSHASALIEKFVTDIEDFLGATRTRVNLDAAWNATRPANATSTLEDMLHYTYGTLVTVYQWLNLGKSFFNDYSEVHDGRTPYINPNPLLRWHLGQQSGSSGFDSAWHNKTLFHDWWNAAEGFGAPDNETCSKAIYVYPNSYGSIRYRDQYTSGPLAPYWGMSDSNIAVFAGVPDLVVPIGEVPYNSTKSGRIEYTPVTVSLVAARGCDLMVANMVKDMETRGILKPVATGPRLYP</sequence>
<dbReference type="SUPFAM" id="SSF75304">
    <property type="entry name" value="Amidase signature (AS) enzymes"/>
    <property type="match status" value="1"/>
</dbReference>
<feature type="domain" description="Scytalone dehydratase-like protein Arp1 N-terminal" evidence="2">
    <location>
        <begin position="129"/>
        <end position="200"/>
    </location>
</feature>
<feature type="domain" description="Amidase" evidence="1">
    <location>
        <begin position="246"/>
        <end position="416"/>
    </location>
</feature>
<dbReference type="Pfam" id="PF26053">
    <property type="entry name" value="DUF8016"/>
    <property type="match status" value="2"/>
</dbReference>
<dbReference type="EMBL" id="JAQJZL010000016">
    <property type="protein sequence ID" value="KAJ6022828.1"/>
    <property type="molecule type" value="Genomic_DNA"/>
</dbReference>
<feature type="domain" description="Scytalone dehydratase-like protein Arp1 N-terminal" evidence="2">
    <location>
        <begin position="68"/>
        <end position="111"/>
    </location>
</feature>
<protein>
    <recommendedName>
        <fullName evidence="5">Amidase domain-containing protein</fullName>
    </recommendedName>
</protein>
<dbReference type="InterPro" id="IPR036928">
    <property type="entry name" value="AS_sf"/>
</dbReference>
<dbReference type="PANTHER" id="PTHR46310:SF7">
    <property type="entry name" value="AMIDASE 1"/>
    <property type="match status" value="1"/>
</dbReference>
<dbReference type="Proteomes" id="UP001219568">
    <property type="component" value="Unassembled WGS sequence"/>
</dbReference>
<evidence type="ECO:0000313" key="3">
    <source>
        <dbReference type="EMBL" id="KAJ6022828.1"/>
    </source>
</evidence>
<comment type="caution">
    <text evidence="3">The sequence shown here is derived from an EMBL/GenBank/DDBJ whole genome shotgun (WGS) entry which is preliminary data.</text>
</comment>
<dbReference type="InterPro" id="IPR023631">
    <property type="entry name" value="Amidase_dom"/>
</dbReference>
<evidence type="ECO:0000259" key="1">
    <source>
        <dbReference type="Pfam" id="PF01425"/>
    </source>
</evidence>
<reference evidence="3" key="2">
    <citation type="submission" date="2023-01" db="EMBL/GenBank/DDBJ databases">
        <authorList>
            <person name="Petersen C."/>
        </authorList>
    </citation>
    <scope>NUCLEOTIDE SEQUENCE</scope>
    <source>
        <strain evidence="3">IBT 15450</strain>
    </source>
</reference>
<keyword evidence="4" id="KW-1185">Reference proteome</keyword>
<dbReference type="Gene3D" id="3.90.1300.10">
    <property type="entry name" value="Amidase signature (AS) domain"/>
    <property type="match status" value="1"/>
</dbReference>
<accession>A0AAD6HZR6</accession>
<dbReference type="AlphaFoldDB" id="A0AAD6HZR6"/>
<gene>
    <name evidence="3" type="ORF">N7460_013223</name>
</gene>
<dbReference type="PANTHER" id="PTHR46310">
    <property type="entry name" value="AMIDASE 1"/>
    <property type="match status" value="1"/>
</dbReference>
<name>A0AAD6HZR6_PENCN</name>
<dbReference type="InterPro" id="IPR058329">
    <property type="entry name" value="Arp1_N"/>
</dbReference>
<organism evidence="3 4">
    <name type="scientific">Penicillium canescens</name>
    <dbReference type="NCBI Taxonomy" id="5083"/>
    <lineage>
        <taxon>Eukaryota</taxon>
        <taxon>Fungi</taxon>
        <taxon>Dikarya</taxon>
        <taxon>Ascomycota</taxon>
        <taxon>Pezizomycotina</taxon>
        <taxon>Eurotiomycetes</taxon>
        <taxon>Eurotiomycetidae</taxon>
        <taxon>Eurotiales</taxon>
        <taxon>Aspergillaceae</taxon>
        <taxon>Penicillium</taxon>
    </lineage>
</organism>
<evidence type="ECO:0000313" key="4">
    <source>
        <dbReference type="Proteomes" id="UP001219568"/>
    </source>
</evidence>
<dbReference type="Pfam" id="PF01425">
    <property type="entry name" value="Amidase"/>
    <property type="match status" value="1"/>
</dbReference>
<reference evidence="3" key="1">
    <citation type="journal article" date="2023" name="IMA Fungus">
        <title>Comparative genomic study of the Penicillium genus elucidates a diverse pangenome and 15 lateral gene transfer events.</title>
        <authorList>
            <person name="Petersen C."/>
            <person name="Sorensen T."/>
            <person name="Nielsen M.R."/>
            <person name="Sondergaard T.E."/>
            <person name="Sorensen J.L."/>
            <person name="Fitzpatrick D.A."/>
            <person name="Frisvad J.C."/>
            <person name="Nielsen K.L."/>
        </authorList>
    </citation>
    <scope>NUCLEOTIDE SEQUENCE</scope>
    <source>
        <strain evidence="3">IBT 15450</strain>
    </source>
</reference>
<evidence type="ECO:0008006" key="5">
    <source>
        <dbReference type="Google" id="ProtNLM"/>
    </source>
</evidence>
<proteinExistence type="predicted"/>
<evidence type="ECO:0000259" key="2">
    <source>
        <dbReference type="Pfam" id="PF26053"/>
    </source>
</evidence>